<dbReference type="AlphaFoldDB" id="A0A0M8ZNJ4"/>
<evidence type="ECO:0000313" key="2">
    <source>
        <dbReference type="Proteomes" id="UP000053105"/>
    </source>
</evidence>
<accession>A0A0M8ZNJ4</accession>
<dbReference type="EMBL" id="KQ435989">
    <property type="protein sequence ID" value="KOX67697.1"/>
    <property type="molecule type" value="Genomic_DNA"/>
</dbReference>
<organism evidence="1 2">
    <name type="scientific">Melipona quadrifasciata</name>
    <dbReference type="NCBI Taxonomy" id="166423"/>
    <lineage>
        <taxon>Eukaryota</taxon>
        <taxon>Metazoa</taxon>
        <taxon>Ecdysozoa</taxon>
        <taxon>Arthropoda</taxon>
        <taxon>Hexapoda</taxon>
        <taxon>Insecta</taxon>
        <taxon>Pterygota</taxon>
        <taxon>Neoptera</taxon>
        <taxon>Endopterygota</taxon>
        <taxon>Hymenoptera</taxon>
        <taxon>Apocrita</taxon>
        <taxon>Aculeata</taxon>
        <taxon>Apoidea</taxon>
        <taxon>Anthophila</taxon>
        <taxon>Apidae</taxon>
        <taxon>Melipona</taxon>
    </lineage>
</organism>
<sequence>MSPVSCISQSDHVYSSSMIEEAISFLSSPPSGDGLSAPKIGTMSANAFSVADTR</sequence>
<proteinExistence type="predicted"/>
<name>A0A0M8ZNJ4_9HYME</name>
<dbReference type="Proteomes" id="UP000053105">
    <property type="component" value="Unassembled WGS sequence"/>
</dbReference>
<evidence type="ECO:0000313" key="1">
    <source>
        <dbReference type="EMBL" id="KOX67697.1"/>
    </source>
</evidence>
<protein>
    <submittedName>
        <fullName evidence="1">Uncharacterized protein</fullName>
    </submittedName>
</protein>
<gene>
    <name evidence="1" type="ORF">WN51_08067</name>
</gene>
<keyword evidence="2" id="KW-1185">Reference proteome</keyword>
<reference evidence="1 2" key="1">
    <citation type="submission" date="2015-07" db="EMBL/GenBank/DDBJ databases">
        <title>The genome of Melipona quadrifasciata.</title>
        <authorList>
            <person name="Pan H."/>
            <person name="Kapheim K."/>
        </authorList>
    </citation>
    <scope>NUCLEOTIDE SEQUENCE [LARGE SCALE GENOMIC DNA]</scope>
    <source>
        <strain evidence="1">0111107301</strain>
        <tissue evidence="1">Whole body</tissue>
    </source>
</reference>